<comment type="caution">
    <text evidence="3">The sequence shown here is derived from an EMBL/GenBank/DDBJ whole genome shotgun (WGS) entry which is preliminary data.</text>
</comment>
<feature type="chain" id="PRO_5017086776" description="TolC family protein" evidence="2">
    <location>
        <begin position="26"/>
        <end position="422"/>
    </location>
</feature>
<evidence type="ECO:0008006" key="5">
    <source>
        <dbReference type="Google" id="ProtNLM"/>
    </source>
</evidence>
<evidence type="ECO:0000313" key="3">
    <source>
        <dbReference type="EMBL" id="PWN54638.1"/>
    </source>
</evidence>
<keyword evidence="2" id="KW-0732">Signal</keyword>
<reference evidence="3 4" key="1">
    <citation type="submission" date="2018-05" db="EMBL/GenBank/DDBJ databases">
        <title>Abyssibacter profundi OUC007T gen. nov., sp. nov, a marine bacterium isolated from seawater of the Mariana Trench.</title>
        <authorList>
            <person name="Zhou S."/>
        </authorList>
    </citation>
    <scope>NUCLEOTIDE SEQUENCE [LARGE SCALE GENOMIC DNA]</scope>
    <source>
        <strain evidence="3 4">OUC007</strain>
    </source>
</reference>
<dbReference type="RefSeq" id="WP_109721559.1">
    <property type="nucleotide sequence ID" value="NZ_QEQK01000020.1"/>
</dbReference>
<sequence>MIDRDFDGAWWRLAFLLLCSQPLLAQAWTAQALVDETLAANPGVDALQQAVAAAAWQVEPAGALDDPQLTYAIAPRSVDAAGIDPGHIVGVAQPLPWPGKRAVQRKAAESNVRVAESDLRALRLALSATARQAYAELHYLHGALRINAEQQQRLTELQQATSGRYRAGAGSQHALLRASTRLAERRRQALEFTARRRMVEARVNAMRNRPIHSSVPRPSGWSTLPALPPIAALEGALRQSNPRLLKLQAQGRTAQLNRELAALAYKPDLRLTANYLGTLPRSEYRTQVGVMLNLPLGQSKRRAAEAAADARIAGLEAEQRQQVQHLVAALAEQVAADRAAAQMLQLYRGDLVPLARQTLEAAMADYASGRGDVDAVINAEEGLLQARVGRLAAEARQWKHRARIARLTGGMLDEQLLGETGS</sequence>
<dbReference type="PANTHER" id="PTHR30203">
    <property type="entry name" value="OUTER MEMBRANE CATION EFFLUX PROTEIN"/>
    <property type="match status" value="1"/>
</dbReference>
<evidence type="ECO:0000256" key="1">
    <source>
        <dbReference type="ARBA" id="ARBA00007613"/>
    </source>
</evidence>
<evidence type="ECO:0000313" key="4">
    <source>
        <dbReference type="Proteomes" id="UP000251800"/>
    </source>
</evidence>
<dbReference type="OrthoDB" id="9769048at2"/>
<gene>
    <name evidence="3" type="ORF">DEH80_16145</name>
</gene>
<feature type="signal peptide" evidence="2">
    <location>
        <begin position="1"/>
        <end position="25"/>
    </location>
</feature>
<protein>
    <recommendedName>
        <fullName evidence="5">TolC family protein</fullName>
    </recommendedName>
</protein>
<dbReference type="EMBL" id="QEQK01000020">
    <property type="protein sequence ID" value="PWN54638.1"/>
    <property type="molecule type" value="Genomic_DNA"/>
</dbReference>
<dbReference type="InterPro" id="IPR003423">
    <property type="entry name" value="OMP_efflux"/>
</dbReference>
<name>A0A383XPT4_9GAMM</name>
<dbReference type="Gene3D" id="1.20.1600.10">
    <property type="entry name" value="Outer membrane efflux proteins (OEP)"/>
    <property type="match status" value="1"/>
</dbReference>
<organism evidence="3 4">
    <name type="scientific">Abyssibacter profundi</name>
    <dbReference type="NCBI Taxonomy" id="2182787"/>
    <lineage>
        <taxon>Bacteria</taxon>
        <taxon>Pseudomonadati</taxon>
        <taxon>Pseudomonadota</taxon>
        <taxon>Gammaproteobacteria</taxon>
        <taxon>Chromatiales</taxon>
        <taxon>Oceanococcaceae</taxon>
        <taxon>Abyssibacter</taxon>
    </lineage>
</organism>
<dbReference type="Proteomes" id="UP000251800">
    <property type="component" value="Unassembled WGS sequence"/>
</dbReference>
<evidence type="ECO:0000256" key="2">
    <source>
        <dbReference type="SAM" id="SignalP"/>
    </source>
</evidence>
<accession>A0A383XPT4</accession>
<dbReference type="InterPro" id="IPR010131">
    <property type="entry name" value="MdtP/NodT-like"/>
</dbReference>
<dbReference type="PANTHER" id="PTHR30203:SF24">
    <property type="entry name" value="BLR4935 PROTEIN"/>
    <property type="match status" value="1"/>
</dbReference>
<proteinExistence type="inferred from homology"/>
<dbReference type="Pfam" id="PF02321">
    <property type="entry name" value="OEP"/>
    <property type="match status" value="2"/>
</dbReference>
<dbReference type="GO" id="GO:0015562">
    <property type="term" value="F:efflux transmembrane transporter activity"/>
    <property type="evidence" value="ECO:0007669"/>
    <property type="project" value="InterPro"/>
</dbReference>
<comment type="similarity">
    <text evidence="1">Belongs to the outer membrane factor (OMF) (TC 1.B.17) family.</text>
</comment>
<dbReference type="AlphaFoldDB" id="A0A383XPT4"/>
<keyword evidence="4" id="KW-1185">Reference proteome</keyword>
<dbReference type="SUPFAM" id="SSF56954">
    <property type="entry name" value="Outer membrane efflux proteins (OEP)"/>
    <property type="match status" value="1"/>
</dbReference>